<proteinExistence type="predicted"/>
<evidence type="ECO:0000313" key="2">
    <source>
        <dbReference type="Proteomes" id="UP000236413"/>
    </source>
</evidence>
<organism evidence="1 2">
    <name type="scientific">Chryseobacterium viscerum</name>
    <dbReference type="NCBI Taxonomy" id="1037377"/>
    <lineage>
        <taxon>Bacteria</taxon>
        <taxon>Pseudomonadati</taxon>
        <taxon>Bacteroidota</taxon>
        <taxon>Flavobacteriia</taxon>
        <taxon>Flavobacteriales</taxon>
        <taxon>Weeksellaceae</taxon>
        <taxon>Chryseobacterium group</taxon>
        <taxon>Chryseobacterium</taxon>
    </lineage>
</organism>
<accession>A0A316W9L5</accession>
<reference evidence="1 2" key="1">
    <citation type="submission" date="2018-04" db="EMBL/GenBank/DDBJ databases">
        <title>Chryseobacterium oncorhynchi 701B-08T from rainbow trout, and Chryseobacterium viscerum 687B-08T from diseased fish.</title>
        <authorList>
            <person name="Jeong J.-J."/>
            <person name="Lee Y.J."/>
            <person name="Pathiraja D."/>
            <person name="Park B."/>
            <person name="Choi I.-G."/>
            <person name="Kim K.D."/>
        </authorList>
    </citation>
    <scope>NUCLEOTIDE SEQUENCE [LARGE SCALE GENOMIC DNA]</scope>
    <source>
        <strain evidence="1 2">687B-08</strain>
    </source>
</reference>
<dbReference type="RefSeq" id="WP_103235452.1">
    <property type="nucleotide sequence ID" value="NZ_PPEG02000017.1"/>
</dbReference>
<dbReference type="AlphaFoldDB" id="A0A316W9L5"/>
<dbReference type="EMBL" id="PPEG02000017">
    <property type="protein sequence ID" value="PWN57927.1"/>
    <property type="molecule type" value="Genomic_DNA"/>
</dbReference>
<sequence length="313" mass="36596">MELILDTNIYRNLITDKNDEEIEQLIKHIKEITLKKNIKISFPINSAMELIAHYNDSNENEKLDCRNALKLLVEISTKIEFGRLKVNFIPPLNVVLAYYFFETEDIYMRMYASVITIAQKLVGNVAIESTDNMNDYVDLVKSQIEFEKNEIKTNYENYLKSINNGNVEWTYFEDKERERVEYFKSLRNGQLSFLVAQSFIERAYIISGNTLTKDEDFFNKVIIFMKDFCPALVMNEFLLEKIGHSVAALDSVKDKRWNTIIDISLIFGTLYNPKGDDKKLVTQEKQIKNAFDICGYENNLINLDEFLVLMDIK</sequence>
<name>A0A316W9L5_9FLAO</name>
<comment type="caution">
    <text evidence="1">The sequence shown here is derived from an EMBL/GenBank/DDBJ whole genome shotgun (WGS) entry which is preliminary data.</text>
</comment>
<dbReference type="Proteomes" id="UP000236413">
    <property type="component" value="Unassembled WGS sequence"/>
</dbReference>
<protein>
    <submittedName>
        <fullName evidence="1">Uncharacterized protein</fullName>
    </submittedName>
</protein>
<evidence type="ECO:0000313" key="1">
    <source>
        <dbReference type="EMBL" id="PWN57927.1"/>
    </source>
</evidence>
<gene>
    <name evidence="1" type="ORF">C1634_025365</name>
</gene>